<reference evidence="3" key="1">
    <citation type="submission" date="2017-09" db="EMBL/GenBank/DDBJ databases">
        <title>Depth-based differentiation of microbial function through sediment-hosted aquifers and enrichment of novel symbionts in the deep terrestrial subsurface.</title>
        <authorList>
            <person name="Probst A.J."/>
            <person name="Ladd B."/>
            <person name="Jarett J.K."/>
            <person name="Geller-Mcgrath D.E."/>
            <person name="Sieber C.M.K."/>
            <person name="Emerson J.B."/>
            <person name="Anantharaman K."/>
            <person name="Thomas B.C."/>
            <person name="Malmstrom R."/>
            <person name="Stieglmeier M."/>
            <person name="Klingl A."/>
            <person name="Woyke T."/>
            <person name="Ryan C.M."/>
            <person name="Banfield J.F."/>
        </authorList>
    </citation>
    <scope>NUCLEOTIDE SEQUENCE [LARGE SCALE GENOMIC DNA]</scope>
</reference>
<evidence type="ECO:0000313" key="2">
    <source>
        <dbReference type="EMBL" id="PIZ14455.1"/>
    </source>
</evidence>
<keyword evidence="1" id="KW-0732">Signal</keyword>
<accession>A0A2M7S4F8</accession>
<feature type="chain" id="PRO_5014617636" evidence="1">
    <location>
        <begin position="21"/>
        <end position="86"/>
    </location>
</feature>
<dbReference type="EMBL" id="PFMR01000352">
    <property type="protein sequence ID" value="PIZ14455.1"/>
    <property type="molecule type" value="Genomic_DNA"/>
</dbReference>
<sequence length="86" mass="9278">MKKVGLVVLAMLFVTTLACANSSRIAGMGLQSWMLTDDTNIWFDPAALKDLGGRAWWEMGSGGAGFTGFELTNKQWGGIAFGSRLF</sequence>
<protein>
    <submittedName>
        <fullName evidence="2">Uncharacterized protein</fullName>
    </submittedName>
</protein>
<feature type="signal peptide" evidence="1">
    <location>
        <begin position="1"/>
        <end position="20"/>
    </location>
</feature>
<feature type="non-terminal residue" evidence="2">
    <location>
        <position position="86"/>
    </location>
</feature>
<evidence type="ECO:0000256" key="1">
    <source>
        <dbReference type="SAM" id="SignalP"/>
    </source>
</evidence>
<gene>
    <name evidence="2" type="ORF">COY52_12645</name>
</gene>
<dbReference type="Proteomes" id="UP000229307">
    <property type="component" value="Unassembled WGS sequence"/>
</dbReference>
<comment type="caution">
    <text evidence="2">The sequence shown here is derived from an EMBL/GenBank/DDBJ whole genome shotgun (WGS) entry which is preliminary data.</text>
</comment>
<organism evidence="2 3">
    <name type="scientific">Candidatus Desantisbacteria bacterium CG_4_10_14_0_8_um_filter_48_22</name>
    <dbReference type="NCBI Taxonomy" id="1974543"/>
    <lineage>
        <taxon>Bacteria</taxon>
        <taxon>Candidatus Desantisiibacteriota</taxon>
    </lineage>
</organism>
<name>A0A2M7S4F8_9BACT</name>
<dbReference type="AlphaFoldDB" id="A0A2M7S4F8"/>
<evidence type="ECO:0000313" key="3">
    <source>
        <dbReference type="Proteomes" id="UP000229307"/>
    </source>
</evidence>
<dbReference type="PROSITE" id="PS51257">
    <property type="entry name" value="PROKAR_LIPOPROTEIN"/>
    <property type="match status" value="1"/>
</dbReference>
<proteinExistence type="predicted"/>